<organism evidence="1 2">
    <name type="scientific">Onishia taeanensis</name>
    <dbReference type="NCBI Taxonomy" id="284577"/>
    <lineage>
        <taxon>Bacteria</taxon>
        <taxon>Pseudomonadati</taxon>
        <taxon>Pseudomonadota</taxon>
        <taxon>Gammaproteobacteria</taxon>
        <taxon>Oceanospirillales</taxon>
        <taxon>Halomonadaceae</taxon>
        <taxon>Onishia</taxon>
    </lineage>
</organism>
<dbReference type="AlphaFoldDB" id="A0A1G7RJ65"/>
<protein>
    <submittedName>
        <fullName evidence="1">Uncharacterized conserved protein YbbK, DUF523 family</fullName>
    </submittedName>
</protein>
<sequence length="163" mass="17417">MEKLLISACLLGQPVRYDGGAKTLHDPTLERWRREGRLVAACPEVQAGLSTPRAPAEIQGGGGAGVWDGTARVIARDGEDVSQAFLSGAEQALALCQRHYIRVAILTEASPSCGSRTLYDGSFTGQRVPGQGVTAALLERHGVRVFSQFELDQAERALQESLA</sequence>
<gene>
    <name evidence="1" type="ORF">SAMN05216571_104292</name>
</gene>
<dbReference type="Proteomes" id="UP000198641">
    <property type="component" value="Unassembled WGS sequence"/>
</dbReference>
<accession>A0A1G7RJ65</accession>
<dbReference type="OrthoDB" id="495783at2"/>
<keyword evidence="2" id="KW-1185">Reference proteome</keyword>
<dbReference type="InterPro" id="IPR007553">
    <property type="entry name" value="2-thiour_desulf"/>
</dbReference>
<dbReference type="Pfam" id="PF04463">
    <property type="entry name" value="2-thiour_desulf"/>
    <property type="match status" value="1"/>
</dbReference>
<dbReference type="PANTHER" id="PTHR30087">
    <property type="entry name" value="INNER MEMBRANE PROTEIN"/>
    <property type="match status" value="1"/>
</dbReference>
<name>A0A1G7RJ65_9GAMM</name>
<dbReference type="RefSeq" id="WP_092524970.1">
    <property type="nucleotide sequence ID" value="NZ_FNCI01000004.1"/>
</dbReference>
<dbReference type="STRING" id="284577.SAMN05216571_104292"/>
<evidence type="ECO:0000313" key="1">
    <source>
        <dbReference type="EMBL" id="SDG10715.1"/>
    </source>
</evidence>
<proteinExistence type="predicted"/>
<evidence type="ECO:0000313" key="2">
    <source>
        <dbReference type="Proteomes" id="UP000198641"/>
    </source>
</evidence>
<dbReference type="PANTHER" id="PTHR30087:SF1">
    <property type="entry name" value="HYPOTHETICAL CYTOSOLIC PROTEIN"/>
    <property type="match status" value="1"/>
</dbReference>
<reference evidence="1 2" key="1">
    <citation type="submission" date="2016-10" db="EMBL/GenBank/DDBJ databases">
        <authorList>
            <person name="de Groot N.N."/>
        </authorList>
    </citation>
    <scope>NUCLEOTIDE SEQUENCE [LARGE SCALE GENOMIC DNA]</scope>
    <source>
        <strain evidence="1 2">BH539</strain>
    </source>
</reference>
<dbReference type="EMBL" id="FNCI01000004">
    <property type="protein sequence ID" value="SDG10715.1"/>
    <property type="molecule type" value="Genomic_DNA"/>
</dbReference>